<dbReference type="InterPro" id="IPR008422">
    <property type="entry name" value="KN_HD"/>
</dbReference>
<feature type="DNA-binding region" description="Homeobox" evidence="6">
    <location>
        <begin position="231"/>
        <end position="293"/>
    </location>
</feature>
<comment type="similarity">
    <text evidence="2">Belongs to the TALE/MEIS homeobox family.</text>
</comment>
<feature type="region of interest" description="Disordered" evidence="7">
    <location>
        <begin position="361"/>
        <end position="392"/>
    </location>
</feature>
<feature type="domain" description="Homeobox" evidence="8">
    <location>
        <begin position="229"/>
        <end position="292"/>
    </location>
</feature>
<dbReference type="SMART" id="SM00389">
    <property type="entry name" value="HOX"/>
    <property type="match status" value="1"/>
</dbReference>
<dbReference type="SUPFAM" id="SSF46689">
    <property type="entry name" value="Homeodomain-like"/>
    <property type="match status" value="1"/>
</dbReference>
<evidence type="ECO:0000256" key="4">
    <source>
        <dbReference type="ARBA" id="ARBA00023155"/>
    </source>
</evidence>
<organism evidence="9">
    <name type="scientific">Notodromas monacha</name>
    <dbReference type="NCBI Taxonomy" id="399045"/>
    <lineage>
        <taxon>Eukaryota</taxon>
        <taxon>Metazoa</taxon>
        <taxon>Ecdysozoa</taxon>
        <taxon>Arthropoda</taxon>
        <taxon>Crustacea</taxon>
        <taxon>Oligostraca</taxon>
        <taxon>Ostracoda</taxon>
        <taxon>Podocopa</taxon>
        <taxon>Podocopida</taxon>
        <taxon>Cypridocopina</taxon>
        <taxon>Cypridoidea</taxon>
        <taxon>Cyprididae</taxon>
        <taxon>Notodromas</taxon>
    </lineage>
</organism>
<feature type="compositionally biased region" description="Basic and acidic residues" evidence="7">
    <location>
        <begin position="211"/>
        <end position="229"/>
    </location>
</feature>
<keyword evidence="3 6" id="KW-0238">DNA-binding</keyword>
<feature type="compositionally biased region" description="Low complexity" evidence="7">
    <location>
        <begin position="368"/>
        <end position="379"/>
    </location>
</feature>
<dbReference type="Pfam" id="PF05920">
    <property type="entry name" value="Homeobox_KN"/>
    <property type="match status" value="1"/>
</dbReference>
<evidence type="ECO:0000313" key="9">
    <source>
        <dbReference type="EMBL" id="CAD7273477.1"/>
    </source>
</evidence>
<dbReference type="GO" id="GO:0001654">
    <property type="term" value="P:eye development"/>
    <property type="evidence" value="ECO:0007669"/>
    <property type="project" value="UniProtKB-ARBA"/>
</dbReference>
<feature type="region of interest" description="Disordered" evidence="7">
    <location>
        <begin position="211"/>
        <end position="232"/>
    </location>
</feature>
<dbReference type="Gene3D" id="1.10.10.60">
    <property type="entry name" value="Homeodomain-like"/>
    <property type="match status" value="1"/>
</dbReference>
<dbReference type="InterPro" id="IPR009057">
    <property type="entry name" value="Homeodomain-like_sf"/>
</dbReference>
<dbReference type="PANTHER" id="PTHR11850">
    <property type="entry name" value="HOMEOBOX PROTEIN TRANSCRIPTION FACTORS"/>
    <property type="match status" value="1"/>
</dbReference>
<dbReference type="Proteomes" id="UP000678499">
    <property type="component" value="Unassembled WGS sequence"/>
</dbReference>
<evidence type="ECO:0000313" key="10">
    <source>
        <dbReference type="Proteomes" id="UP000678499"/>
    </source>
</evidence>
<evidence type="ECO:0000256" key="6">
    <source>
        <dbReference type="PROSITE-ProRule" id="PRU00108"/>
    </source>
</evidence>
<dbReference type="GO" id="GO:0005634">
    <property type="term" value="C:nucleus"/>
    <property type="evidence" value="ECO:0007669"/>
    <property type="project" value="UniProtKB-SubCell"/>
</dbReference>
<comment type="subcellular location">
    <subcellularLocation>
        <location evidence="1 6">Nucleus</location>
    </subcellularLocation>
</comment>
<accession>A0A7R9BE18</accession>
<dbReference type="EMBL" id="CAJPEX010000135">
    <property type="protein sequence ID" value="CAG0913629.1"/>
    <property type="molecule type" value="Genomic_DNA"/>
</dbReference>
<keyword evidence="10" id="KW-1185">Reference proteome</keyword>
<evidence type="ECO:0000256" key="5">
    <source>
        <dbReference type="ARBA" id="ARBA00023242"/>
    </source>
</evidence>
<dbReference type="PROSITE" id="PS50071">
    <property type="entry name" value="HOMEOBOX_2"/>
    <property type="match status" value="1"/>
</dbReference>
<reference evidence="9" key="1">
    <citation type="submission" date="2020-11" db="EMBL/GenBank/DDBJ databases">
        <authorList>
            <person name="Tran Van P."/>
        </authorList>
    </citation>
    <scope>NUCLEOTIDE SEQUENCE</scope>
</reference>
<dbReference type="GO" id="GO:0048663">
    <property type="term" value="P:neuron fate commitment"/>
    <property type="evidence" value="ECO:0007669"/>
    <property type="project" value="UniProtKB-ARBA"/>
</dbReference>
<evidence type="ECO:0000256" key="3">
    <source>
        <dbReference type="ARBA" id="ARBA00023125"/>
    </source>
</evidence>
<evidence type="ECO:0000256" key="1">
    <source>
        <dbReference type="ARBA" id="ARBA00004123"/>
    </source>
</evidence>
<dbReference type="GO" id="GO:0048646">
    <property type="term" value="P:anatomical structure formation involved in morphogenesis"/>
    <property type="evidence" value="ECO:0007669"/>
    <property type="project" value="UniProtKB-ARBA"/>
</dbReference>
<dbReference type="InterPro" id="IPR050224">
    <property type="entry name" value="TALE_homeobox"/>
</dbReference>
<dbReference type="FunFam" id="1.10.10.60:FF:000004">
    <property type="entry name" value="Meis2 homeobox isoform 2c"/>
    <property type="match status" value="1"/>
</dbReference>
<name>A0A7R9BE18_9CRUS</name>
<dbReference type="OrthoDB" id="10056939at2759"/>
<dbReference type="InterPro" id="IPR001356">
    <property type="entry name" value="HD"/>
</dbReference>
<evidence type="ECO:0000256" key="7">
    <source>
        <dbReference type="SAM" id="MobiDB-lite"/>
    </source>
</evidence>
<proteinExistence type="inferred from homology"/>
<dbReference type="CDD" id="cd00086">
    <property type="entry name" value="homeodomain"/>
    <property type="match status" value="1"/>
</dbReference>
<dbReference type="Gene3D" id="1.20.5.1500">
    <property type="match status" value="1"/>
</dbReference>
<evidence type="ECO:0000259" key="8">
    <source>
        <dbReference type="PROSITE" id="PS50071"/>
    </source>
</evidence>
<evidence type="ECO:0000256" key="2">
    <source>
        <dbReference type="ARBA" id="ARBA00009661"/>
    </source>
</evidence>
<protein>
    <recommendedName>
        <fullName evidence="8">Homeobox domain-containing protein</fullName>
    </recommendedName>
</protein>
<feature type="region of interest" description="Disordered" evidence="7">
    <location>
        <begin position="306"/>
        <end position="330"/>
    </location>
</feature>
<dbReference type="EMBL" id="OA882172">
    <property type="protein sequence ID" value="CAD7273477.1"/>
    <property type="molecule type" value="Genomic_DNA"/>
</dbReference>
<dbReference type="GO" id="GO:0000987">
    <property type="term" value="F:cis-regulatory region sequence-specific DNA binding"/>
    <property type="evidence" value="ECO:0007669"/>
    <property type="project" value="UniProtKB-ARBA"/>
</dbReference>
<dbReference type="Pfam" id="PF16493">
    <property type="entry name" value="Meis_PKNOX_N"/>
    <property type="match status" value="1"/>
</dbReference>
<dbReference type="AlphaFoldDB" id="A0A7R9BE18"/>
<keyword evidence="5 6" id="KW-0539">Nucleus</keyword>
<gene>
    <name evidence="9" type="ORF">NMOB1V02_LOCUS1361</name>
</gene>
<keyword evidence="4 6" id="KW-0371">Homeobox</keyword>
<dbReference type="GO" id="GO:0006355">
    <property type="term" value="P:regulation of DNA-templated transcription"/>
    <property type="evidence" value="ECO:0007669"/>
    <property type="project" value="InterPro"/>
</dbReference>
<feature type="compositionally biased region" description="Acidic residues" evidence="7">
    <location>
        <begin position="380"/>
        <end position="392"/>
    </location>
</feature>
<dbReference type="InterPro" id="IPR032453">
    <property type="entry name" value="PKNOX/Meis_N"/>
</dbReference>
<sequence>MEDNLQLPYYSSDGAEKFLEPFVNFENVTPQGQNSSGLTSALEVDKQAVYKHPLFPLLCLIFEKCEMASQFKNRRTSPDWPLEVRTFVEHHFAQDPEFFITKHKEVDDLASLPPPKLRCGNLVKTECDYDSDSSSLGANDGANFANGSEMLPQSMVQNKKKTLVTKLQNLNGAKSFVQDNNDELLYQDENCFEGKVENLELDFNVHELGKTDKSAKSKNRENKSRRDAKTASLKKYGLPRGAVITLKKWLFDHIVHPYPTEEEKKILASETNLTLLQVNNWFINARRRILQPMLDLSSVLTANVSNGEESNAEDSDNVSAPNKKRAHQDELTIDNGCEATGVNREFRAIMPPTKSALGACQKEESESSEAVSLSGVAAAAEEDSENDDDDMDCEMGQLEIDTYIERRAECQAAMNFLETRFNEWKDLLYGNRLKKYEEKLKSAKSGNSPDLLERVEELRRAEVEKNAQASNLFKMRNESTKDINASMKMQCHQTAQVTSQFTAFLCVERAAERKWLLKERLRDNLLDDLRKLDEKFEVDATLSRAVQEPLIGKEPKKTRPGRIPKKKHTIVKEPCVILGLEDDVLANDMAFFETLRLETLVHEKVESKSRLVKVEVKLENT</sequence>